<dbReference type="HOGENOM" id="CLU_2476214_0_0_2"/>
<accession>F0QW40</accession>
<gene>
    <name evidence="1" type="ordered locus">VMUT_0753</name>
</gene>
<dbReference type="EMBL" id="CP002529">
    <property type="protein sequence ID" value="ADY00964.1"/>
    <property type="molecule type" value="Genomic_DNA"/>
</dbReference>
<dbReference type="STRING" id="985053.VMUT_0753"/>
<dbReference type="AlphaFoldDB" id="F0QW40"/>
<dbReference type="KEGG" id="vmo:VMUT_0753"/>
<evidence type="ECO:0000313" key="2">
    <source>
        <dbReference type="Proteomes" id="UP000007485"/>
    </source>
</evidence>
<dbReference type="Proteomes" id="UP000007485">
    <property type="component" value="Chromosome"/>
</dbReference>
<name>F0QW40_VULM7</name>
<dbReference type="GeneID" id="10288405"/>
<protein>
    <submittedName>
        <fullName evidence="1">Uncharacterized protein</fullName>
    </submittedName>
</protein>
<reference evidence="1 2" key="1">
    <citation type="journal article" date="2011" name="J. Bacteriol.">
        <title>Complete genome sequence of 'Vulcanisaeta moutnovskia' strain 768-28, a novel member of the hyperthermophilic crenarchaeal genus vulcanisaeta.</title>
        <authorList>
            <person name="Gumerov V.M."/>
            <person name="Mardanov A.V."/>
            <person name="Beletsky A.V."/>
            <person name="Prokofeva M.I."/>
            <person name="Bonch-Osmolovskaya E.A."/>
            <person name="Ravin N.V."/>
            <person name="Skryabin K.G."/>
        </authorList>
    </citation>
    <scope>NUCLEOTIDE SEQUENCE [LARGE SCALE GENOMIC DNA]</scope>
    <source>
        <strain evidence="1 2">768-28</strain>
    </source>
</reference>
<proteinExistence type="predicted"/>
<dbReference type="OrthoDB" id="27746at2157"/>
<sequence length="87" mass="10307">MIDYALYKRVMEFLANYLGLRNKSLCMSVLHYNEVLNGVKMLIAIYQVDTGELITYCVVKFDNVMNRAEPLCNEDRKYIERIYEEVL</sequence>
<organism evidence="1 2">
    <name type="scientific">Vulcanisaeta moutnovskia (strain 768-28)</name>
    <dbReference type="NCBI Taxonomy" id="985053"/>
    <lineage>
        <taxon>Archaea</taxon>
        <taxon>Thermoproteota</taxon>
        <taxon>Thermoprotei</taxon>
        <taxon>Thermoproteales</taxon>
        <taxon>Thermoproteaceae</taxon>
        <taxon>Vulcanisaeta</taxon>
    </lineage>
</organism>
<keyword evidence="2" id="KW-1185">Reference proteome</keyword>
<dbReference type="eggNOG" id="arCOG12779">
    <property type="taxonomic scope" value="Archaea"/>
</dbReference>
<evidence type="ECO:0000313" key="1">
    <source>
        <dbReference type="EMBL" id="ADY00964.1"/>
    </source>
</evidence>
<dbReference type="RefSeq" id="WP_013604126.1">
    <property type="nucleotide sequence ID" value="NC_015151.1"/>
</dbReference>